<feature type="compositionally biased region" description="Polar residues" evidence="2">
    <location>
        <begin position="50"/>
        <end position="59"/>
    </location>
</feature>
<feature type="compositionally biased region" description="Polar residues" evidence="2">
    <location>
        <begin position="341"/>
        <end position="352"/>
    </location>
</feature>
<reference evidence="5" key="1">
    <citation type="submission" date="2020-04" db="EMBL/GenBank/DDBJ databases">
        <title>Draft genome resource of the tomato pathogen Pseudocercospora fuligena.</title>
        <authorList>
            <person name="Zaccaron A."/>
        </authorList>
    </citation>
    <scope>NUCLEOTIDE SEQUENCE</scope>
    <source>
        <strain evidence="5">PF001</strain>
    </source>
</reference>
<dbReference type="Gene3D" id="3.30.1520.10">
    <property type="entry name" value="Phox-like domain"/>
    <property type="match status" value="1"/>
</dbReference>
<dbReference type="InterPro" id="IPR011993">
    <property type="entry name" value="PH-like_dom_sf"/>
</dbReference>
<dbReference type="InterPro" id="IPR000198">
    <property type="entry name" value="RhoGAP_dom"/>
</dbReference>
<sequence>MNETSLALKAAAARTTTGPSGSLQDSHRTARSAVPAFDTQTPVKGGVLPTNHTSANHNRPVQRHEADLPISNSTRHAQVQAQAQTHQALRAPNPAKKVTANEKDELHSAISAQVVAEAAVKASAAASTSPPSSPTIMQSSKPATRPDRGPIMAHRTASIDSTVSSISSVASTSQRPNQANALRVAQDNQGPQDAASLIAAAGSAEEALKKVLAEKQQAANHNAQLWRLVEKQRAMILGLNKDLEKSLKEKERYRRKLKESLQSSTSAPTLITSTDQTLEGDSRETSQSPSQLVPASEVAARDISVDTRKTSDTSGSVPSGVGRSDTPHDATNAPSSGLPATPQSASSITQGQRDLPIIGESVPVRSEESKAAIATIQRAPGNTPPMSPKLVEVAYSPKASQVASHQKNASTSSFQTSPPPSAHSFSSPKTRKAPPAPLKLDPLRPEPSMVNNIVDASDSEYEDDPESARSEFMERGRRKTREEDDREREVLAQREAEQRSRSKKEKKSKSRPAEQKTGKSEAAAVSQSAVAELPAPEAAHQPSILSPTANPAEIIRNRAVSDAANAMQRTLTAPSGLLSPGLPMSPRPGDRPLNSPMPRAANASIANSMPMSPRSGMAGLPLSPRQPRQAIPLPPQTPMAMMSPHLDRAKAYNIQQQATSQAQPTSSAVDRLKPTNDASSDHERPSMSSDHSSAYTPGEVYKGLVTEQYPDLLLPPNALPSIMIKTASSRMIRSRASMILPLKQGDENPVFTIGVYARSDNKELWRAEKTYAALAGLDQEIKSMCRVQDRLPEKALFTGHAPAKIDARRMALNHYFERMLDSVTEEKAARIVCRFLSTDAFPAEGGDYFNARNEDSTRPTSPATPAAKFRPNMAGYLTKRGKNFGGWKARYFVLDGPNLKYFEGPGGAHLGSIKLQNAQIGKQSVNPNQSSHEDEDNQFRHAFLVLEPKKKDSSSLVRHVLCAESDDERDLWVDALLHYVDFRDEEESQQPGRQAQMFKTEISAPRSPRLQKSMNDLRPGSSKDVTMDSLRAVGYGDTIAGDAPVMGPPATPRVTQTPSPPYDKLTSGSDPTNAPHPLISGPTNLQVIQNTGDWGMKVPPTPGRDKKRSMFQIPFTRGRSSSDLDSKDSAKTSTDRGYARAVFGVPLAEAVEFSRPDGIDTDLPSVVYRCIQYLTAKNAVAEEGIFRLSGSNTVIRALKDRFNTEGDVDLLSDENYYDVHAVASLLKLYLRELPASILTRDLHLDFLHCLEMHGEEKIPALNALVNKLPTANRALLEAMSSFMLLIVNNVEVNRMNVRNLGVVFSPTLNLPGPLISLFVEEQARIFDATTPAADSPSSVYESQPPEMSSGDLRSPRKQMFQDLPTPAYNQTQFQNIGGYRADDTGFTPMQPSYANYQMAPQGDGGFGSLNDALRSPTVYNTTGMGAPTPRDIKQRRRESAMLHVMGPTKKASSSRLREEQGTSF</sequence>
<organism evidence="5 6">
    <name type="scientific">Pseudocercospora fuligena</name>
    <dbReference type="NCBI Taxonomy" id="685502"/>
    <lineage>
        <taxon>Eukaryota</taxon>
        <taxon>Fungi</taxon>
        <taxon>Dikarya</taxon>
        <taxon>Ascomycota</taxon>
        <taxon>Pezizomycotina</taxon>
        <taxon>Dothideomycetes</taxon>
        <taxon>Dothideomycetidae</taxon>
        <taxon>Mycosphaerellales</taxon>
        <taxon>Mycosphaerellaceae</taxon>
        <taxon>Pseudocercospora</taxon>
    </lineage>
</organism>
<proteinExistence type="predicted"/>
<dbReference type="PANTHER" id="PTHR23176">
    <property type="entry name" value="RHO/RAC/CDC GTPASE-ACTIVATING PROTEIN"/>
    <property type="match status" value="1"/>
</dbReference>
<dbReference type="SUPFAM" id="SSF64268">
    <property type="entry name" value="PX domain"/>
    <property type="match status" value="1"/>
</dbReference>
<keyword evidence="6" id="KW-1185">Reference proteome</keyword>
<feature type="domain" description="Rho-GAP" evidence="4">
    <location>
        <begin position="1145"/>
        <end position="1340"/>
    </location>
</feature>
<dbReference type="SUPFAM" id="SSF50729">
    <property type="entry name" value="PH domain-like"/>
    <property type="match status" value="1"/>
</dbReference>
<dbReference type="EMBL" id="JABCIY010000096">
    <property type="protein sequence ID" value="KAF7193066.1"/>
    <property type="molecule type" value="Genomic_DNA"/>
</dbReference>
<evidence type="ECO:0000256" key="2">
    <source>
        <dbReference type="SAM" id="MobiDB-lite"/>
    </source>
</evidence>
<comment type="caution">
    <text evidence="5">The sequence shown here is derived from an EMBL/GenBank/DDBJ whole genome shotgun (WGS) entry which is preliminary data.</text>
</comment>
<dbReference type="InterPro" id="IPR036871">
    <property type="entry name" value="PX_dom_sf"/>
</dbReference>
<dbReference type="OrthoDB" id="185175at2759"/>
<dbReference type="SMART" id="SM00233">
    <property type="entry name" value="PH"/>
    <property type="match status" value="1"/>
</dbReference>
<feature type="region of interest" description="Disordered" evidence="2">
    <location>
        <begin position="369"/>
        <end position="550"/>
    </location>
</feature>
<feature type="compositionally biased region" description="Low complexity" evidence="2">
    <location>
        <begin position="1"/>
        <end position="17"/>
    </location>
</feature>
<dbReference type="GO" id="GO:0005938">
    <property type="term" value="C:cell cortex"/>
    <property type="evidence" value="ECO:0007669"/>
    <property type="project" value="UniProtKB-ARBA"/>
</dbReference>
<evidence type="ECO:0000259" key="3">
    <source>
        <dbReference type="PROSITE" id="PS50003"/>
    </source>
</evidence>
<dbReference type="CDD" id="cd13277">
    <property type="entry name" value="PH_Bem3"/>
    <property type="match status" value="1"/>
</dbReference>
<dbReference type="SMART" id="SM00324">
    <property type="entry name" value="RhoGAP"/>
    <property type="match status" value="1"/>
</dbReference>
<dbReference type="Pfam" id="PF00169">
    <property type="entry name" value="PH"/>
    <property type="match status" value="1"/>
</dbReference>
<feature type="compositionally biased region" description="Low complexity" evidence="2">
    <location>
        <begin position="520"/>
        <end position="532"/>
    </location>
</feature>
<feature type="compositionally biased region" description="Basic and acidic residues" evidence="2">
    <location>
        <begin position="299"/>
        <end position="311"/>
    </location>
</feature>
<feature type="compositionally biased region" description="Polar residues" evidence="2">
    <location>
        <begin position="686"/>
        <end position="695"/>
    </location>
</feature>
<dbReference type="SUPFAM" id="SSF48350">
    <property type="entry name" value="GTPase activation domain, GAP"/>
    <property type="match status" value="1"/>
</dbReference>
<feature type="compositionally biased region" description="Low complexity" evidence="2">
    <location>
        <begin position="410"/>
        <end position="428"/>
    </location>
</feature>
<feature type="compositionally biased region" description="Basic and acidic residues" evidence="2">
    <location>
        <begin position="670"/>
        <end position="685"/>
    </location>
</feature>
<feature type="compositionally biased region" description="Basic and acidic residues" evidence="2">
    <location>
        <begin position="1455"/>
        <end position="1464"/>
    </location>
</feature>
<dbReference type="Proteomes" id="UP000660729">
    <property type="component" value="Unassembled WGS sequence"/>
</dbReference>
<accession>A0A8H6RIF4</accession>
<name>A0A8H6RIF4_9PEZI</name>
<feature type="compositionally biased region" description="Low complexity" evidence="2">
    <location>
        <begin position="655"/>
        <end position="668"/>
    </location>
</feature>
<dbReference type="InterPro" id="IPR001849">
    <property type="entry name" value="PH_domain"/>
</dbReference>
<dbReference type="InterPro" id="IPR008936">
    <property type="entry name" value="Rho_GTPase_activation_prot"/>
</dbReference>
<feature type="compositionally biased region" description="Polar residues" evidence="2">
    <location>
        <begin position="262"/>
        <end position="293"/>
    </location>
</feature>
<dbReference type="GO" id="GO:0035091">
    <property type="term" value="F:phosphatidylinositol binding"/>
    <property type="evidence" value="ECO:0007669"/>
    <property type="project" value="InterPro"/>
</dbReference>
<feature type="region of interest" description="Disordered" evidence="2">
    <location>
        <begin position="655"/>
        <end position="695"/>
    </location>
</feature>
<dbReference type="PROSITE" id="PS50003">
    <property type="entry name" value="PH_DOMAIN"/>
    <property type="match status" value="1"/>
</dbReference>
<feature type="compositionally biased region" description="Basic and acidic residues" evidence="2">
    <location>
        <begin position="1120"/>
        <end position="1132"/>
    </location>
</feature>
<evidence type="ECO:0000313" key="6">
    <source>
        <dbReference type="Proteomes" id="UP000660729"/>
    </source>
</evidence>
<feature type="region of interest" description="Disordered" evidence="2">
    <location>
        <begin position="124"/>
        <end position="148"/>
    </location>
</feature>
<feature type="region of interest" description="Disordered" evidence="2">
    <location>
        <begin position="1"/>
        <end position="62"/>
    </location>
</feature>
<keyword evidence="1" id="KW-0343">GTPase activation</keyword>
<evidence type="ECO:0000256" key="1">
    <source>
        <dbReference type="ARBA" id="ARBA00022468"/>
    </source>
</evidence>
<dbReference type="InterPro" id="IPR050729">
    <property type="entry name" value="Rho-GAP"/>
</dbReference>
<feature type="region of interest" description="Disordered" evidence="2">
    <location>
        <begin position="1039"/>
        <end position="1081"/>
    </location>
</feature>
<feature type="region of interest" description="Disordered" evidence="2">
    <location>
        <begin position="1330"/>
        <end position="1354"/>
    </location>
</feature>
<evidence type="ECO:0000259" key="4">
    <source>
        <dbReference type="PROSITE" id="PS50238"/>
    </source>
</evidence>
<dbReference type="GO" id="GO:0005096">
    <property type="term" value="F:GTPase activator activity"/>
    <property type="evidence" value="ECO:0007669"/>
    <property type="project" value="UniProtKB-KW"/>
</dbReference>
<feature type="compositionally biased region" description="Basic residues" evidence="2">
    <location>
        <begin position="501"/>
        <end position="510"/>
    </location>
</feature>
<feature type="region of interest" description="Disordered" evidence="2">
    <location>
        <begin position="1097"/>
        <end position="1132"/>
    </location>
</feature>
<feature type="compositionally biased region" description="Low complexity" evidence="2">
    <location>
        <begin position="124"/>
        <end position="140"/>
    </location>
</feature>
<dbReference type="Gene3D" id="2.30.29.30">
    <property type="entry name" value="Pleckstrin-homology domain (PH domain)/Phosphotyrosine-binding domain (PTB)"/>
    <property type="match status" value="1"/>
</dbReference>
<gene>
    <name evidence="5" type="ORF">HII31_05627</name>
</gene>
<protein>
    <submittedName>
        <fullName evidence="5">GTPase-activating protein BEM3</fullName>
    </submittedName>
</protein>
<feature type="region of interest" description="Disordered" evidence="2">
    <location>
        <begin position="986"/>
        <end position="1025"/>
    </location>
</feature>
<feature type="compositionally biased region" description="Basic and acidic residues" evidence="2">
    <location>
        <begin position="466"/>
        <end position="500"/>
    </location>
</feature>
<feature type="compositionally biased region" description="Polar residues" evidence="2">
    <location>
        <begin position="398"/>
        <end position="409"/>
    </location>
</feature>
<feature type="region of interest" description="Disordered" evidence="2">
    <location>
        <begin position="572"/>
        <end position="641"/>
    </location>
</feature>
<dbReference type="PROSITE" id="PS50238">
    <property type="entry name" value="RHOGAP"/>
    <property type="match status" value="1"/>
</dbReference>
<dbReference type="FunFam" id="2.30.29.30:FF:000452">
    <property type="entry name" value="Rho GTPase activator (Bem3)"/>
    <property type="match status" value="1"/>
</dbReference>
<dbReference type="Pfam" id="PF00620">
    <property type="entry name" value="RhoGAP"/>
    <property type="match status" value="1"/>
</dbReference>
<dbReference type="GO" id="GO:0007165">
    <property type="term" value="P:signal transduction"/>
    <property type="evidence" value="ECO:0007669"/>
    <property type="project" value="InterPro"/>
</dbReference>
<evidence type="ECO:0000313" key="5">
    <source>
        <dbReference type="EMBL" id="KAF7193066.1"/>
    </source>
</evidence>
<feature type="region of interest" description="Disordered" evidence="2">
    <location>
        <begin position="258"/>
        <end position="355"/>
    </location>
</feature>
<dbReference type="Gene3D" id="1.10.555.10">
    <property type="entry name" value="Rho GTPase activation protein"/>
    <property type="match status" value="1"/>
</dbReference>
<dbReference type="PANTHER" id="PTHR23176:SF129">
    <property type="entry name" value="RHO GTPASE ACTIVATING PROTEIN AT 16F, ISOFORM E-RELATED"/>
    <property type="match status" value="1"/>
</dbReference>
<feature type="region of interest" description="Disordered" evidence="2">
    <location>
        <begin position="1418"/>
        <end position="1464"/>
    </location>
</feature>
<dbReference type="CDD" id="cd06093">
    <property type="entry name" value="PX_domain"/>
    <property type="match status" value="1"/>
</dbReference>
<feature type="domain" description="PH" evidence="3">
    <location>
        <begin position="870"/>
        <end position="981"/>
    </location>
</feature>